<dbReference type="GO" id="GO:0004123">
    <property type="term" value="F:cystathionine gamma-lyase activity"/>
    <property type="evidence" value="ECO:0007669"/>
    <property type="project" value="TreeGrafter"/>
</dbReference>
<evidence type="ECO:0000256" key="2">
    <source>
        <dbReference type="ARBA" id="ARBA00009077"/>
    </source>
</evidence>
<dbReference type="AlphaFoldDB" id="A0A840BHF4"/>
<gene>
    <name evidence="6" type="ORF">GGR36_000992</name>
</gene>
<evidence type="ECO:0000313" key="7">
    <source>
        <dbReference type="Proteomes" id="UP000561045"/>
    </source>
</evidence>
<name>A0A840BHF4_9RHOO</name>
<dbReference type="InterPro" id="IPR054542">
    <property type="entry name" value="Cys_met_metab_PP"/>
</dbReference>
<dbReference type="InterPro" id="IPR000277">
    <property type="entry name" value="Cys/Met-Metab_PyrdxlP-dep_enz"/>
</dbReference>
<dbReference type="InterPro" id="IPR015424">
    <property type="entry name" value="PyrdxlP-dep_Trfase"/>
</dbReference>
<sequence>MSKDSSPVFHPETLTAQALGRVAEPYRDIVPPLHLSTTFERADDGSYPGGRVYSRDASPAYDQAEALLAELEAGDSALLFSSGMAAAAAVFQALEPGQRVLAPRNMYWALRKWLILFAEQWQLDLAFYENADLADLEAKLAIGAPKLLWIESPANPTWELTDIAAASALAHRAGAQVAVDATVLTPVHGQALKMGADIVMHSATKYLNGHSDVVAGALVARKDAPLWPRIRTVRALGGAVLGPFEAWLLLRGMRTLFPRVRTASASAMKLAEALERHPAVSQVSYPGLPSHPQHALAQRQFSNGFGGMLSVRIRGGESAARAVAAKLRIFKQATSLGSVESLVEHRASVEGPGTFCPDDLLRVSVGIEHSDDLIADFVQALDSIA</sequence>
<dbReference type="Gene3D" id="3.40.640.10">
    <property type="entry name" value="Type I PLP-dependent aspartate aminotransferase-like (Major domain)"/>
    <property type="match status" value="1"/>
</dbReference>
<comment type="cofactor">
    <cofactor evidence="1 5">
        <name>pyridoxal 5'-phosphate</name>
        <dbReference type="ChEBI" id="CHEBI:597326"/>
    </cofactor>
</comment>
<dbReference type="Gene3D" id="3.90.1150.10">
    <property type="entry name" value="Aspartate Aminotransferase, domain 1"/>
    <property type="match status" value="1"/>
</dbReference>
<dbReference type="GO" id="GO:0003962">
    <property type="term" value="F:cystathionine gamma-synthase activity"/>
    <property type="evidence" value="ECO:0007669"/>
    <property type="project" value="UniProtKB-EC"/>
</dbReference>
<dbReference type="RefSeq" id="WP_183632538.1">
    <property type="nucleotide sequence ID" value="NZ_BAABLE010000011.1"/>
</dbReference>
<keyword evidence="3 4" id="KW-0663">Pyridoxal phosphate</keyword>
<dbReference type="Proteomes" id="UP000561045">
    <property type="component" value="Unassembled WGS sequence"/>
</dbReference>
<dbReference type="FunFam" id="3.40.640.10:FF:000046">
    <property type="entry name" value="Cystathionine gamma-lyase"/>
    <property type="match status" value="1"/>
</dbReference>
<reference evidence="6 7" key="1">
    <citation type="submission" date="2020-08" db="EMBL/GenBank/DDBJ databases">
        <title>Genomic Encyclopedia of Type Strains, Phase IV (KMG-IV): sequencing the most valuable type-strain genomes for metagenomic binning, comparative biology and taxonomic classification.</title>
        <authorList>
            <person name="Goeker M."/>
        </authorList>
    </citation>
    <scope>NUCLEOTIDE SEQUENCE [LARGE SCALE GENOMIC DNA]</scope>
    <source>
        <strain evidence="6 7">DSM 106739</strain>
    </source>
</reference>
<evidence type="ECO:0000313" key="6">
    <source>
        <dbReference type="EMBL" id="MBB4011684.1"/>
    </source>
</evidence>
<dbReference type="SUPFAM" id="SSF53383">
    <property type="entry name" value="PLP-dependent transferases"/>
    <property type="match status" value="1"/>
</dbReference>
<dbReference type="Pfam" id="PF01053">
    <property type="entry name" value="Cys_Met_Meta_PP"/>
    <property type="match status" value="1"/>
</dbReference>
<evidence type="ECO:0000256" key="4">
    <source>
        <dbReference type="PIRSR" id="PIRSR001434-2"/>
    </source>
</evidence>
<feature type="modified residue" description="N6-(pyridoxal phosphate)lysine" evidence="4">
    <location>
        <position position="205"/>
    </location>
</feature>
<dbReference type="GO" id="GO:0030170">
    <property type="term" value="F:pyridoxal phosphate binding"/>
    <property type="evidence" value="ECO:0007669"/>
    <property type="project" value="InterPro"/>
</dbReference>
<dbReference type="EC" id="2.5.1.48" evidence="6"/>
<protein>
    <submittedName>
        <fullName evidence="6">Cystathionine gamma-synthase</fullName>
        <ecNumber evidence="6">2.5.1.48</ecNumber>
    </submittedName>
</protein>
<dbReference type="PROSITE" id="PS00868">
    <property type="entry name" value="CYS_MET_METAB_PP"/>
    <property type="match status" value="1"/>
</dbReference>
<dbReference type="GO" id="GO:0005737">
    <property type="term" value="C:cytoplasm"/>
    <property type="evidence" value="ECO:0007669"/>
    <property type="project" value="TreeGrafter"/>
</dbReference>
<keyword evidence="7" id="KW-1185">Reference proteome</keyword>
<dbReference type="PANTHER" id="PTHR11808">
    <property type="entry name" value="TRANS-SULFURATION ENZYME FAMILY MEMBER"/>
    <property type="match status" value="1"/>
</dbReference>
<dbReference type="GO" id="GO:0019343">
    <property type="term" value="P:cysteine biosynthetic process via cystathionine"/>
    <property type="evidence" value="ECO:0007669"/>
    <property type="project" value="TreeGrafter"/>
</dbReference>
<accession>A0A840BHF4</accession>
<dbReference type="PIRSF" id="PIRSF001434">
    <property type="entry name" value="CGS"/>
    <property type="match status" value="1"/>
</dbReference>
<comment type="similarity">
    <text evidence="2 5">Belongs to the trans-sulfuration enzymes family.</text>
</comment>
<keyword evidence="6" id="KW-0808">Transferase</keyword>
<proteinExistence type="inferred from homology"/>
<dbReference type="InterPro" id="IPR015421">
    <property type="entry name" value="PyrdxlP-dep_Trfase_major"/>
</dbReference>
<dbReference type="PANTHER" id="PTHR11808:SF15">
    <property type="entry name" value="CYSTATHIONINE GAMMA-LYASE"/>
    <property type="match status" value="1"/>
</dbReference>
<organism evidence="6 7">
    <name type="scientific">Niveibacterium umoris</name>
    <dbReference type="NCBI Taxonomy" id="1193620"/>
    <lineage>
        <taxon>Bacteria</taxon>
        <taxon>Pseudomonadati</taxon>
        <taxon>Pseudomonadota</taxon>
        <taxon>Betaproteobacteria</taxon>
        <taxon>Rhodocyclales</taxon>
        <taxon>Rhodocyclaceae</taxon>
        <taxon>Niveibacterium</taxon>
    </lineage>
</organism>
<evidence type="ECO:0000256" key="1">
    <source>
        <dbReference type="ARBA" id="ARBA00001933"/>
    </source>
</evidence>
<dbReference type="GO" id="GO:0019346">
    <property type="term" value="P:transsulfuration"/>
    <property type="evidence" value="ECO:0007669"/>
    <property type="project" value="InterPro"/>
</dbReference>
<dbReference type="InterPro" id="IPR015422">
    <property type="entry name" value="PyrdxlP-dep_Trfase_small"/>
</dbReference>
<evidence type="ECO:0000256" key="3">
    <source>
        <dbReference type="ARBA" id="ARBA00022898"/>
    </source>
</evidence>
<dbReference type="EMBL" id="JACIET010000001">
    <property type="protein sequence ID" value="MBB4011684.1"/>
    <property type="molecule type" value="Genomic_DNA"/>
</dbReference>
<evidence type="ECO:0000256" key="5">
    <source>
        <dbReference type="RuleBase" id="RU362118"/>
    </source>
</evidence>
<comment type="caution">
    <text evidence="6">The sequence shown here is derived from an EMBL/GenBank/DDBJ whole genome shotgun (WGS) entry which is preliminary data.</text>
</comment>